<gene>
    <name evidence="1" type="ORF">CGI_10002885</name>
</gene>
<sequence length="122" mass="14020">MFIFYRLPATTRIQCTSPCANSWPCHFSHQNTLRRPSYVWMVVHQRFSLQYGLRVQDLDPFFTLQDPLLECVHDIHPDEQLFGRVAQPPEHQCCHQGIGFLLPSSCLAQGGNQHHSSDEDGV</sequence>
<evidence type="ECO:0000313" key="1">
    <source>
        <dbReference type="EMBL" id="EKC22043.1"/>
    </source>
</evidence>
<dbReference type="InParanoid" id="K1PKA1"/>
<name>K1PKA1_MAGGI</name>
<dbReference type="HOGENOM" id="CLU_2028931_0_0_1"/>
<protein>
    <submittedName>
        <fullName evidence="1">Uncharacterized protein</fullName>
    </submittedName>
</protein>
<accession>K1PKA1</accession>
<dbReference type="EMBL" id="JH818076">
    <property type="protein sequence ID" value="EKC22043.1"/>
    <property type="molecule type" value="Genomic_DNA"/>
</dbReference>
<dbReference type="AlphaFoldDB" id="K1PKA1"/>
<reference evidence="1" key="1">
    <citation type="journal article" date="2012" name="Nature">
        <title>The oyster genome reveals stress adaptation and complexity of shell formation.</title>
        <authorList>
            <person name="Zhang G."/>
            <person name="Fang X."/>
            <person name="Guo X."/>
            <person name="Li L."/>
            <person name="Luo R."/>
            <person name="Xu F."/>
            <person name="Yang P."/>
            <person name="Zhang L."/>
            <person name="Wang X."/>
            <person name="Qi H."/>
            <person name="Xiong Z."/>
            <person name="Que H."/>
            <person name="Xie Y."/>
            <person name="Holland P.W."/>
            <person name="Paps J."/>
            <person name="Zhu Y."/>
            <person name="Wu F."/>
            <person name="Chen Y."/>
            <person name="Wang J."/>
            <person name="Peng C."/>
            <person name="Meng J."/>
            <person name="Yang L."/>
            <person name="Liu J."/>
            <person name="Wen B."/>
            <person name="Zhang N."/>
            <person name="Huang Z."/>
            <person name="Zhu Q."/>
            <person name="Feng Y."/>
            <person name="Mount A."/>
            <person name="Hedgecock D."/>
            <person name="Xu Z."/>
            <person name="Liu Y."/>
            <person name="Domazet-Loso T."/>
            <person name="Du Y."/>
            <person name="Sun X."/>
            <person name="Zhang S."/>
            <person name="Liu B."/>
            <person name="Cheng P."/>
            <person name="Jiang X."/>
            <person name="Li J."/>
            <person name="Fan D."/>
            <person name="Wang W."/>
            <person name="Fu W."/>
            <person name="Wang T."/>
            <person name="Wang B."/>
            <person name="Zhang J."/>
            <person name="Peng Z."/>
            <person name="Li Y."/>
            <person name="Li N."/>
            <person name="Wang J."/>
            <person name="Chen M."/>
            <person name="He Y."/>
            <person name="Tan F."/>
            <person name="Song X."/>
            <person name="Zheng Q."/>
            <person name="Huang R."/>
            <person name="Yang H."/>
            <person name="Du X."/>
            <person name="Chen L."/>
            <person name="Yang M."/>
            <person name="Gaffney P.M."/>
            <person name="Wang S."/>
            <person name="Luo L."/>
            <person name="She Z."/>
            <person name="Ming Y."/>
            <person name="Huang W."/>
            <person name="Zhang S."/>
            <person name="Huang B."/>
            <person name="Zhang Y."/>
            <person name="Qu T."/>
            <person name="Ni P."/>
            <person name="Miao G."/>
            <person name="Wang J."/>
            <person name="Wang Q."/>
            <person name="Steinberg C.E."/>
            <person name="Wang H."/>
            <person name="Li N."/>
            <person name="Qian L."/>
            <person name="Zhang G."/>
            <person name="Li Y."/>
            <person name="Yang H."/>
            <person name="Liu X."/>
            <person name="Wang J."/>
            <person name="Yin Y."/>
            <person name="Wang J."/>
        </authorList>
    </citation>
    <scope>NUCLEOTIDE SEQUENCE [LARGE SCALE GENOMIC DNA]</scope>
    <source>
        <strain evidence="1">05x7-T-G4-1.051#20</strain>
    </source>
</reference>
<proteinExistence type="predicted"/>
<organism evidence="1">
    <name type="scientific">Magallana gigas</name>
    <name type="common">Pacific oyster</name>
    <name type="synonym">Crassostrea gigas</name>
    <dbReference type="NCBI Taxonomy" id="29159"/>
    <lineage>
        <taxon>Eukaryota</taxon>
        <taxon>Metazoa</taxon>
        <taxon>Spiralia</taxon>
        <taxon>Lophotrochozoa</taxon>
        <taxon>Mollusca</taxon>
        <taxon>Bivalvia</taxon>
        <taxon>Autobranchia</taxon>
        <taxon>Pteriomorphia</taxon>
        <taxon>Ostreida</taxon>
        <taxon>Ostreoidea</taxon>
        <taxon>Ostreidae</taxon>
        <taxon>Magallana</taxon>
    </lineage>
</organism>